<keyword evidence="9" id="KW-0175">Coiled coil</keyword>
<feature type="domain" description="HTH myb-type" evidence="14">
    <location>
        <begin position="258"/>
        <end position="318"/>
    </location>
</feature>
<dbReference type="InterPro" id="IPR001965">
    <property type="entry name" value="Znf_PHD"/>
</dbReference>
<dbReference type="InterPro" id="IPR001005">
    <property type="entry name" value="SANT/Myb"/>
</dbReference>
<dbReference type="GO" id="GO:0042393">
    <property type="term" value="F:histone binding"/>
    <property type="evidence" value="ECO:0007669"/>
    <property type="project" value="UniProtKB-UniRule"/>
</dbReference>
<protein>
    <recommendedName>
        <fullName evidence="12">PHD finger protein ALFIN-LIKE</fullName>
    </recommendedName>
</protein>
<dbReference type="Gene3D" id="1.10.10.60">
    <property type="entry name" value="Homeodomain-like"/>
    <property type="match status" value="1"/>
</dbReference>
<comment type="domain">
    <text evidence="12">The PHD-type zinc finger mediates the binding to H3K4me3.</text>
</comment>
<evidence type="ECO:0000259" key="14">
    <source>
        <dbReference type="PROSITE" id="PS51294"/>
    </source>
</evidence>
<dbReference type="InterPro" id="IPR006447">
    <property type="entry name" value="Myb_dom_plants"/>
</dbReference>
<dbReference type="Pfam" id="PF00249">
    <property type="entry name" value="Myb_DNA-binding"/>
    <property type="match status" value="1"/>
</dbReference>
<dbReference type="GO" id="GO:0003712">
    <property type="term" value="F:transcription coregulator activity"/>
    <property type="evidence" value="ECO:0007669"/>
    <property type="project" value="TreeGrafter"/>
</dbReference>
<comment type="similarity">
    <text evidence="3 12">Belongs to the Alfin family.</text>
</comment>
<comment type="similarity">
    <text evidence="2">Belongs to the MYB-CC family.</text>
</comment>
<dbReference type="GO" id="GO:0006355">
    <property type="term" value="P:regulation of DNA-templated transcription"/>
    <property type="evidence" value="ECO:0007669"/>
    <property type="project" value="UniProtKB-UniRule"/>
</dbReference>
<sequence>MLNNMEELKKDVYDYFLPSDVDSFYGLCDPDKENLCLYGHPNETWEVTLPAEEVPPELPEPALGINFARDGMNRKDWLSLVAVHSDSWLLSVAFYLGARLNRNERKRLFSLINDLPTVFEVVTERKPVKEKPSVDSGSKSRGSVKRSSDGQTKSNPKLTEDSFEEEEDEHTQTLCGSCAGNYNADEFWIGCDVCERWYHGKCVKITPAKAESIKQDGTTGNAVQPALMCPSGFPMLDVWLRPECNHLTPTMGSHRSDGSNKERMRWTQELHDRFEEAVNQLGGPDRATPKGILRAMGISGLTIYHVKSHLQKYRITKFIPETNRGKYERRNISEILPNFSATSGAQLNEALMMQMEVQKRLGDELEVQKSLKTKIEAQGRFLERIVEENRNRSASINPILKHNKSFSPASQPSLCDESESNAKEFETDSDGEKAEIQAEEYLQALKRLRTENHALPSRYHLQPLNPDPCNQNMVLQIDAKFSYPSQDANFPWNILATCPSPLVVPSFF</sequence>
<dbReference type="CDD" id="cd15613">
    <property type="entry name" value="PHD_AL_plant"/>
    <property type="match status" value="1"/>
</dbReference>
<dbReference type="InterPro" id="IPR025756">
    <property type="entry name" value="Myb_CC_LHEQLE"/>
</dbReference>
<dbReference type="FunFam" id="3.30.40.10:FF:000306">
    <property type="entry name" value="PHD finger alfin-like protein"/>
    <property type="match status" value="1"/>
</dbReference>
<evidence type="ECO:0000256" key="7">
    <source>
        <dbReference type="ARBA" id="ARBA00022853"/>
    </source>
</evidence>
<dbReference type="SUPFAM" id="SSF57903">
    <property type="entry name" value="FYVE/PHD zinc finger"/>
    <property type="match status" value="1"/>
</dbReference>
<dbReference type="GO" id="GO:0006325">
    <property type="term" value="P:chromatin organization"/>
    <property type="evidence" value="ECO:0007669"/>
    <property type="project" value="UniProtKB-UniRule"/>
</dbReference>
<name>A0A835MV50_9ROSI</name>
<dbReference type="Pfam" id="PF00628">
    <property type="entry name" value="PHD"/>
    <property type="match status" value="1"/>
</dbReference>
<evidence type="ECO:0000256" key="4">
    <source>
        <dbReference type="ARBA" id="ARBA00022723"/>
    </source>
</evidence>
<evidence type="ECO:0000313" key="16">
    <source>
        <dbReference type="Proteomes" id="UP000657918"/>
    </source>
</evidence>
<dbReference type="GO" id="GO:0008270">
    <property type="term" value="F:zinc ion binding"/>
    <property type="evidence" value="ECO:0007669"/>
    <property type="project" value="UniProtKB-KW"/>
</dbReference>
<dbReference type="InterPro" id="IPR017930">
    <property type="entry name" value="Myb_dom"/>
</dbReference>
<dbReference type="GO" id="GO:0000976">
    <property type="term" value="F:transcription cis-regulatory region binding"/>
    <property type="evidence" value="ECO:0007669"/>
    <property type="project" value="TreeGrafter"/>
</dbReference>
<keyword evidence="7 12" id="KW-0156">Chromatin regulator</keyword>
<comment type="caution">
    <text evidence="15">The sequence shown here is derived from an EMBL/GenBank/DDBJ whole genome shotgun (WGS) entry which is preliminary data.</text>
</comment>
<dbReference type="PANTHER" id="PTHR12321:SF39">
    <property type="entry name" value="PHD FINGER PROTEIN ALFIN-LIKE 2"/>
    <property type="match status" value="1"/>
</dbReference>
<evidence type="ECO:0000256" key="8">
    <source>
        <dbReference type="ARBA" id="ARBA00023015"/>
    </source>
</evidence>
<evidence type="ECO:0000256" key="3">
    <source>
        <dbReference type="ARBA" id="ARBA00010445"/>
    </source>
</evidence>
<evidence type="ECO:0000256" key="9">
    <source>
        <dbReference type="ARBA" id="ARBA00023054"/>
    </source>
</evidence>
<reference evidence="15 16" key="1">
    <citation type="submission" date="2020-10" db="EMBL/GenBank/DDBJ databases">
        <title>Plant Genome Project.</title>
        <authorList>
            <person name="Zhang R.-G."/>
        </authorList>
    </citation>
    <scope>NUCLEOTIDE SEQUENCE [LARGE SCALE GENOMIC DNA]</scope>
    <source>
        <strain evidence="15">FAFU-HL-1</strain>
        <tissue evidence="15">Leaf</tissue>
    </source>
</reference>
<dbReference type="InterPro" id="IPR011011">
    <property type="entry name" value="Znf_FYVE_PHD"/>
</dbReference>
<dbReference type="InterPro" id="IPR013083">
    <property type="entry name" value="Znf_RING/FYVE/PHD"/>
</dbReference>
<organism evidence="15 16">
    <name type="scientific">Salix dunnii</name>
    <dbReference type="NCBI Taxonomy" id="1413687"/>
    <lineage>
        <taxon>Eukaryota</taxon>
        <taxon>Viridiplantae</taxon>
        <taxon>Streptophyta</taxon>
        <taxon>Embryophyta</taxon>
        <taxon>Tracheophyta</taxon>
        <taxon>Spermatophyta</taxon>
        <taxon>Magnoliopsida</taxon>
        <taxon>eudicotyledons</taxon>
        <taxon>Gunneridae</taxon>
        <taxon>Pentapetalae</taxon>
        <taxon>rosids</taxon>
        <taxon>fabids</taxon>
        <taxon>Malpighiales</taxon>
        <taxon>Salicaceae</taxon>
        <taxon>Saliceae</taxon>
        <taxon>Salix</taxon>
    </lineage>
</organism>
<comment type="subunit">
    <text evidence="12">Interacts with H3K4me3 and to a lesser extent with H3K4me2.</text>
</comment>
<dbReference type="InterPro" id="IPR009057">
    <property type="entry name" value="Homeodomain-like_sf"/>
</dbReference>
<evidence type="ECO:0000256" key="10">
    <source>
        <dbReference type="ARBA" id="ARBA00023163"/>
    </source>
</evidence>
<accession>A0A835MV50</accession>
<dbReference type="PROSITE" id="PS51294">
    <property type="entry name" value="HTH_MYB"/>
    <property type="match status" value="1"/>
</dbReference>
<evidence type="ECO:0000256" key="13">
    <source>
        <dbReference type="SAM" id="MobiDB-lite"/>
    </source>
</evidence>
<dbReference type="OrthoDB" id="551907at2759"/>
<dbReference type="Pfam" id="PF12165">
    <property type="entry name" value="Alfin"/>
    <property type="match status" value="1"/>
</dbReference>
<evidence type="ECO:0000256" key="11">
    <source>
        <dbReference type="ARBA" id="ARBA00023242"/>
    </source>
</evidence>
<dbReference type="InterPro" id="IPR044104">
    <property type="entry name" value="PHD_AL_plant"/>
</dbReference>
<dbReference type="Gene3D" id="3.30.40.10">
    <property type="entry name" value="Zinc/RING finger domain, C3HC4 (zinc finger)"/>
    <property type="match status" value="1"/>
</dbReference>
<dbReference type="Proteomes" id="UP000657918">
    <property type="component" value="Unassembled WGS sequence"/>
</dbReference>
<comment type="function">
    <text evidence="12">Histone-binding component that specifically recognizes H3 tails trimethylated on 'Lys-4' (H3K4me3), which mark transcription start sites of virtually all active genes.</text>
</comment>
<dbReference type="InterPro" id="IPR021998">
    <property type="entry name" value="Alfin_N"/>
</dbReference>
<dbReference type="SMART" id="SM00249">
    <property type="entry name" value="PHD"/>
    <property type="match status" value="1"/>
</dbReference>
<evidence type="ECO:0000256" key="5">
    <source>
        <dbReference type="ARBA" id="ARBA00022771"/>
    </source>
</evidence>
<proteinExistence type="inferred from homology"/>
<evidence type="ECO:0000256" key="12">
    <source>
        <dbReference type="RuleBase" id="RU369089"/>
    </source>
</evidence>
<dbReference type="Pfam" id="PF14379">
    <property type="entry name" value="Myb_CC_LHEQLE"/>
    <property type="match status" value="1"/>
</dbReference>
<evidence type="ECO:0000256" key="2">
    <source>
        <dbReference type="ARBA" id="ARBA00006783"/>
    </source>
</evidence>
<feature type="region of interest" description="Disordered" evidence="13">
    <location>
        <begin position="127"/>
        <end position="166"/>
    </location>
</feature>
<keyword evidence="16" id="KW-1185">Reference proteome</keyword>
<keyword evidence="4 12" id="KW-0479">Metal-binding</keyword>
<dbReference type="GO" id="GO:0005634">
    <property type="term" value="C:nucleus"/>
    <property type="evidence" value="ECO:0007669"/>
    <property type="project" value="UniProtKB-SubCell"/>
</dbReference>
<dbReference type="PANTHER" id="PTHR12321">
    <property type="entry name" value="CPG BINDING PROTEIN"/>
    <property type="match status" value="1"/>
</dbReference>
<keyword evidence="11 12" id="KW-0539">Nucleus</keyword>
<dbReference type="EMBL" id="JADGMS010000006">
    <property type="protein sequence ID" value="KAF9680047.1"/>
    <property type="molecule type" value="Genomic_DNA"/>
</dbReference>
<evidence type="ECO:0000313" key="15">
    <source>
        <dbReference type="EMBL" id="KAF9680047.1"/>
    </source>
</evidence>
<dbReference type="FunFam" id="1.10.10.60:FF:000002">
    <property type="entry name" value="Myb family transcription factor"/>
    <property type="match status" value="1"/>
</dbReference>
<dbReference type="SUPFAM" id="SSF46689">
    <property type="entry name" value="Homeodomain-like"/>
    <property type="match status" value="1"/>
</dbReference>
<keyword evidence="8 12" id="KW-0805">Transcription regulation</keyword>
<gene>
    <name evidence="15" type="ORF">SADUNF_Sadunf06G0079400</name>
</gene>
<dbReference type="NCBIfam" id="TIGR01557">
    <property type="entry name" value="myb_SHAQKYF"/>
    <property type="match status" value="1"/>
</dbReference>
<dbReference type="InterPro" id="IPR019787">
    <property type="entry name" value="Znf_PHD-finger"/>
</dbReference>
<keyword evidence="5 12" id="KW-0863">Zinc-finger</keyword>
<comment type="subcellular location">
    <subcellularLocation>
        <location evidence="1 12">Nucleus</location>
    </subcellularLocation>
</comment>
<dbReference type="AlphaFoldDB" id="A0A835MV50"/>
<keyword evidence="6 12" id="KW-0862">Zinc</keyword>
<feature type="compositionally biased region" description="Basic and acidic residues" evidence="13">
    <location>
        <begin position="420"/>
        <end position="433"/>
    </location>
</feature>
<keyword evidence="10 12" id="KW-0804">Transcription</keyword>
<dbReference type="InterPro" id="IPR045104">
    <property type="entry name" value="Alfin"/>
</dbReference>
<evidence type="ECO:0000256" key="1">
    <source>
        <dbReference type="ARBA" id="ARBA00004123"/>
    </source>
</evidence>
<feature type="region of interest" description="Disordered" evidence="13">
    <location>
        <begin position="402"/>
        <end position="433"/>
    </location>
</feature>
<evidence type="ECO:0000256" key="6">
    <source>
        <dbReference type="ARBA" id="ARBA00022833"/>
    </source>
</evidence>